<dbReference type="Gene3D" id="3.20.20.80">
    <property type="entry name" value="Glycosidases"/>
    <property type="match status" value="1"/>
</dbReference>
<dbReference type="Proteomes" id="UP001230188">
    <property type="component" value="Unassembled WGS sequence"/>
</dbReference>
<dbReference type="EMBL" id="JAQMWT010000229">
    <property type="protein sequence ID" value="KAJ8607229.1"/>
    <property type="molecule type" value="Genomic_DNA"/>
</dbReference>
<evidence type="ECO:0008006" key="3">
    <source>
        <dbReference type="Google" id="ProtNLM"/>
    </source>
</evidence>
<organism evidence="1 2">
    <name type="scientific">Chrysophaeum taylorii</name>
    <dbReference type="NCBI Taxonomy" id="2483200"/>
    <lineage>
        <taxon>Eukaryota</taxon>
        <taxon>Sar</taxon>
        <taxon>Stramenopiles</taxon>
        <taxon>Ochrophyta</taxon>
        <taxon>Pelagophyceae</taxon>
        <taxon>Pelagomonadales</taxon>
        <taxon>Pelagomonadaceae</taxon>
        <taxon>Chrysophaeum</taxon>
    </lineage>
</organism>
<dbReference type="AlphaFoldDB" id="A0AAD7UIN2"/>
<gene>
    <name evidence="1" type="ORF">CTAYLR_009926</name>
</gene>
<proteinExistence type="predicted"/>
<sequence length="324" mass="35707">MVACRRLAERLVIGYATSRSLRENKVVPACRDGVNVVIWSFVHLEVVDGVPRVRATFDVDEVKRAKRDIDDGVQHLVAFGGWNGPHPDTSVDGATWWETWETWNDGVFDGVDWDLEGHDDAAAPTTTLTAEVEDIVVDFTRLARENGYVVGAAPAESYLDANSNGASFSRRLDHSPPWRDGDAPFPYAGRNAYARLVSRCDFDFVSVQFYEGYSRAWHETTKTKGGGGVSLASYLENVATRLMEGFDVGDVGRVAVPSERLVLGFANGWADGAKFLKPDPEAIRTALARLQAAGREPRGVMFWVIDEEGANGLTFAKELSRSFK</sequence>
<comment type="caution">
    <text evidence="1">The sequence shown here is derived from an EMBL/GenBank/DDBJ whole genome shotgun (WGS) entry which is preliminary data.</text>
</comment>
<protein>
    <recommendedName>
        <fullName evidence="3">Chitinase</fullName>
    </recommendedName>
</protein>
<dbReference type="SUPFAM" id="SSF51445">
    <property type="entry name" value="(Trans)glycosidases"/>
    <property type="match status" value="1"/>
</dbReference>
<name>A0AAD7UIN2_9STRA</name>
<evidence type="ECO:0000313" key="2">
    <source>
        <dbReference type="Proteomes" id="UP001230188"/>
    </source>
</evidence>
<dbReference type="InterPro" id="IPR017853">
    <property type="entry name" value="GH"/>
</dbReference>
<reference evidence="1" key="1">
    <citation type="submission" date="2023-01" db="EMBL/GenBank/DDBJ databases">
        <title>Metagenome sequencing of chrysophaentin producing Chrysophaeum taylorii.</title>
        <authorList>
            <person name="Davison J."/>
            <person name="Bewley C."/>
        </authorList>
    </citation>
    <scope>NUCLEOTIDE SEQUENCE</scope>
    <source>
        <strain evidence="1">NIES-1699</strain>
    </source>
</reference>
<accession>A0AAD7UIN2</accession>
<keyword evidence="2" id="KW-1185">Reference proteome</keyword>
<evidence type="ECO:0000313" key="1">
    <source>
        <dbReference type="EMBL" id="KAJ8607229.1"/>
    </source>
</evidence>